<dbReference type="Gene3D" id="3.40.1380.10">
    <property type="match status" value="1"/>
</dbReference>
<dbReference type="PANTHER" id="PTHR11693:SF22">
    <property type="entry name" value="ATP SYNTHASE SUBUNIT GAMMA, MITOCHONDRIAL"/>
    <property type="match status" value="1"/>
</dbReference>
<keyword evidence="4" id="KW-0375">Hydrogen ion transport</keyword>
<keyword evidence="7" id="KW-0139">CF(1)</keyword>
<dbReference type="EMBL" id="UINC01205731">
    <property type="protein sequence ID" value="SVE27036.1"/>
    <property type="molecule type" value="Genomic_DNA"/>
</dbReference>
<dbReference type="GO" id="GO:0046933">
    <property type="term" value="F:proton-transporting ATP synthase activity, rotational mechanism"/>
    <property type="evidence" value="ECO:0007669"/>
    <property type="project" value="InterPro"/>
</dbReference>
<dbReference type="SUPFAM" id="SSF52943">
    <property type="entry name" value="ATP synthase (F1-ATPase), gamma subunit"/>
    <property type="match status" value="1"/>
</dbReference>
<dbReference type="CDD" id="cd12151">
    <property type="entry name" value="F1-ATPase_gamma"/>
    <property type="match status" value="1"/>
</dbReference>
<evidence type="ECO:0000313" key="10">
    <source>
        <dbReference type="EMBL" id="SVE27036.1"/>
    </source>
</evidence>
<evidence type="ECO:0000256" key="1">
    <source>
        <dbReference type="ARBA" id="ARBA00004170"/>
    </source>
</evidence>
<reference evidence="10" key="1">
    <citation type="submission" date="2018-05" db="EMBL/GenBank/DDBJ databases">
        <authorList>
            <person name="Lanie J.A."/>
            <person name="Ng W.-L."/>
            <person name="Kazmierczak K.M."/>
            <person name="Andrzejewski T.M."/>
            <person name="Davidsen T.M."/>
            <person name="Wayne K.J."/>
            <person name="Tettelin H."/>
            <person name="Glass J.I."/>
            <person name="Rusch D."/>
            <person name="Podicherti R."/>
            <person name="Tsui H.-C.T."/>
            <person name="Winkler M.E."/>
        </authorList>
    </citation>
    <scope>NUCLEOTIDE SEQUENCE</scope>
</reference>
<gene>
    <name evidence="10" type="ORF">METZ01_LOCUS479890</name>
</gene>
<feature type="non-terminal residue" evidence="10">
    <location>
        <position position="229"/>
    </location>
</feature>
<protein>
    <recommendedName>
        <fullName evidence="11">F0F1 ATP synthase subunit gamma</fullName>
    </recommendedName>
</protein>
<evidence type="ECO:0008006" key="11">
    <source>
        <dbReference type="Google" id="ProtNLM"/>
    </source>
</evidence>
<keyword evidence="3" id="KW-0813">Transport</keyword>
<evidence type="ECO:0000256" key="5">
    <source>
        <dbReference type="ARBA" id="ARBA00023065"/>
    </source>
</evidence>
<organism evidence="10">
    <name type="scientific">marine metagenome</name>
    <dbReference type="NCBI Taxonomy" id="408172"/>
    <lineage>
        <taxon>unclassified sequences</taxon>
        <taxon>metagenomes</taxon>
        <taxon>ecological metagenomes</taxon>
    </lineage>
</organism>
<keyword evidence="6" id="KW-0472">Membrane</keyword>
<evidence type="ECO:0000256" key="8">
    <source>
        <dbReference type="ARBA" id="ARBA00023310"/>
    </source>
</evidence>
<accession>A0A383C3L9</accession>
<comment type="subcellular location">
    <subcellularLocation>
        <location evidence="1">Membrane</location>
        <topology evidence="1">Peripheral membrane protein</topology>
    </subcellularLocation>
</comment>
<comment type="similarity">
    <text evidence="2">Belongs to the ATPase gamma chain family.</text>
</comment>
<dbReference type="Pfam" id="PF00231">
    <property type="entry name" value="ATP-synt"/>
    <property type="match status" value="1"/>
</dbReference>
<dbReference type="GO" id="GO:0045259">
    <property type="term" value="C:proton-transporting ATP synthase complex"/>
    <property type="evidence" value="ECO:0007669"/>
    <property type="project" value="UniProtKB-KW"/>
</dbReference>
<dbReference type="PANTHER" id="PTHR11693">
    <property type="entry name" value="ATP SYNTHASE GAMMA CHAIN"/>
    <property type="match status" value="1"/>
</dbReference>
<dbReference type="Gene3D" id="1.10.287.80">
    <property type="entry name" value="ATP synthase, gamma subunit, helix hairpin domain"/>
    <property type="match status" value="1"/>
</dbReference>
<evidence type="ECO:0000256" key="4">
    <source>
        <dbReference type="ARBA" id="ARBA00022781"/>
    </source>
</evidence>
<sequence length="229" mass="25436">MPSLKDLKTKISSVSSTRKITSAMKMVAASKLRRSQEKAEAARPYSSRLEEMLSSLASSGITGEGVIKLLTGTGKDERYLIVPVTADRGLCGGFNSNINRETTKYVRSLENEGKNASLLTIGKKSRDFFNRIMKDKIIESYVDLGSKGAGYDTAMQISNKIQSLYFDGQFDVCVLIFNKFKSAIVQEVTQQQLIPLDIADKKTEDNEDATEEKKENSIYTYEPDEASIL</sequence>
<dbReference type="NCBIfam" id="TIGR01146">
    <property type="entry name" value="ATPsyn_F1gamma"/>
    <property type="match status" value="1"/>
</dbReference>
<evidence type="ECO:0000256" key="6">
    <source>
        <dbReference type="ARBA" id="ARBA00023136"/>
    </source>
</evidence>
<evidence type="ECO:0000256" key="7">
    <source>
        <dbReference type="ARBA" id="ARBA00023196"/>
    </source>
</evidence>
<keyword evidence="5" id="KW-0406">Ion transport</keyword>
<evidence type="ECO:0000256" key="3">
    <source>
        <dbReference type="ARBA" id="ARBA00022448"/>
    </source>
</evidence>
<dbReference type="InterPro" id="IPR035968">
    <property type="entry name" value="ATP_synth_F1_ATPase_gsu"/>
</dbReference>
<evidence type="ECO:0000256" key="2">
    <source>
        <dbReference type="ARBA" id="ARBA00007681"/>
    </source>
</evidence>
<dbReference type="InterPro" id="IPR000131">
    <property type="entry name" value="ATP_synth_F1_gsu"/>
</dbReference>
<name>A0A383C3L9_9ZZZZ</name>
<dbReference type="PRINTS" id="PR00126">
    <property type="entry name" value="ATPASEGAMMA"/>
</dbReference>
<feature type="region of interest" description="Disordered" evidence="9">
    <location>
        <begin position="202"/>
        <end position="229"/>
    </location>
</feature>
<dbReference type="AlphaFoldDB" id="A0A383C3L9"/>
<evidence type="ECO:0000256" key="9">
    <source>
        <dbReference type="SAM" id="MobiDB-lite"/>
    </source>
</evidence>
<proteinExistence type="inferred from homology"/>
<keyword evidence="8" id="KW-0066">ATP synthesis</keyword>